<dbReference type="CDD" id="cd00761">
    <property type="entry name" value="Glyco_tranf_GTA_type"/>
    <property type="match status" value="1"/>
</dbReference>
<dbReference type="Proteomes" id="UP000287156">
    <property type="component" value="Unassembled WGS sequence"/>
</dbReference>
<dbReference type="EMBL" id="QYTV02000002">
    <property type="protein sequence ID" value="RST76319.1"/>
    <property type="molecule type" value="Genomic_DNA"/>
</dbReference>
<sequence length="152" mass="18028">MSGISIVTSTIKPQFMDNIFENFDRQNWEDKELIIILNKDDMKIERWKMKAGEYKNVSIYQLPEEVTLGECLNYGTEKAKHGYVAKFDDDDYYGPEYISQAMEAFENTDAVLVGKRTTYTYFKKEKILTMDSGRFFRKSIYQKGDERRDDRF</sequence>
<evidence type="ECO:0000259" key="1">
    <source>
        <dbReference type="Pfam" id="PF00535"/>
    </source>
</evidence>
<dbReference type="AlphaFoldDB" id="A0A429Y4Q3"/>
<evidence type="ECO:0000313" key="3">
    <source>
        <dbReference type="Proteomes" id="UP000287156"/>
    </source>
</evidence>
<keyword evidence="3" id="KW-1185">Reference proteome</keyword>
<dbReference type="GO" id="GO:0016740">
    <property type="term" value="F:transferase activity"/>
    <property type="evidence" value="ECO:0007669"/>
    <property type="project" value="UniProtKB-KW"/>
</dbReference>
<proteinExistence type="predicted"/>
<organism evidence="2 3">
    <name type="scientific">Siminovitchia acidinfaciens</name>
    <dbReference type="NCBI Taxonomy" id="2321395"/>
    <lineage>
        <taxon>Bacteria</taxon>
        <taxon>Bacillati</taxon>
        <taxon>Bacillota</taxon>
        <taxon>Bacilli</taxon>
        <taxon>Bacillales</taxon>
        <taxon>Bacillaceae</taxon>
        <taxon>Siminovitchia</taxon>
    </lineage>
</organism>
<feature type="domain" description="Glycosyltransferase 2-like" evidence="1">
    <location>
        <begin position="14"/>
        <end position="132"/>
    </location>
</feature>
<accession>A0A429Y4Q3</accession>
<dbReference type="OrthoDB" id="6713581at2"/>
<evidence type="ECO:0000313" key="2">
    <source>
        <dbReference type="EMBL" id="RST76319.1"/>
    </source>
</evidence>
<gene>
    <name evidence="2" type="ORF">D4T97_005980</name>
</gene>
<dbReference type="InterPro" id="IPR001173">
    <property type="entry name" value="Glyco_trans_2-like"/>
</dbReference>
<dbReference type="InterPro" id="IPR029044">
    <property type="entry name" value="Nucleotide-diphossugar_trans"/>
</dbReference>
<dbReference type="SUPFAM" id="SSF53448">
    <property type="entry name" value="Nucleotide-diphospho-sugar transferases"/>
    <property type="match status" value="1"/>
</dbReference>
<protein>
    <submittedName>
        <fullName evidence="2">Glycosyltransferase family 2 protein</fullName>
    </submittedName>
</protein>
<dbReference type="Pfam" id="PF00535">
    <property type="entry name" value="Glycos_transf_2"/>
    <property type="match status" value="1"/>
</dbReference>
<comment type="caution">
    <text evidence="2">The sequence shown here is derived from an EMBL/GenBank/DDBJ whole genome shotgun (WGS) entry which is preliminary data.</text>
</comment>
<dbReference type="RefSeq" id="WP_126048700.1">
    <property type="nucleotide sequence ID" value="NZ_QYTV02000002.1"/>
</dbReference>
<reference evidence="2" key="1">
    <citation type="submission" date="2018-12" db="EMBL/GenBank/DDBJ databases">
        <authorList>
            <person name="Sun L."/>
            <person name="Chen Z."/>
        </authorList>
    </citation>
    <scope>NUCLEOTIDE SEQUENCE [LARGE SCALE GENOMIC DNA]</scope>
    <source>
        <strain evidence="2">3-2-2</strain>
    </source>
</reference>
<name>A0A429Y4Q3_9BACI</name>
<dbReference type="Gene3D" id="3.90.550.10">
    <property type="entry name" value="Spore Coat Polysaccharide Biosynthesis Protein SpsA, Chain A"/>
    <property type="match status" value="1"/>
</dbReference>